<proteinExistence type="predicted"/>
<keyword evidence="5" id="KW-1185">Reference proteome</keyword>
<dbReference type="Pfam" id="PF20155">
    <property type="entry name" value="TMP_3"/>
    <property type="match status" value="1"/>
</dbReference>
<dbReference type="InterPro" id="IPR013491">
    <property type="entry name" value="Tape_meas_N"/>
</dbReference>
<evidence type="ECO:0000259" key="3">
    <source>
        <dbReference type="Pfam" id="PF20155"/>
    </source>
</evidence>
<feature type="coiled-coil region" evidence="1">
    <location>
        <begin position="50"/>
        <end position="93"/>
    </location>
</feature>
<dbReference type="RefSeq" id="WP_348739734.1">
    <property type="nucleotide sequence ID" value="NZ_CAXJRC010000043.1"/>
</dbReference>
<evidence type="ECO:0000256" key="2">
    <source>
        <dbReference type="SAM" id="Phobius"/>
    </source>
</evidence>
<feature type="transmembrane region" description="Helical" evidence="2">
    <location>
        <begin position="438"/>
        <end position="459"/>
    </location>
</feature>
<keyword evidence="2" id="KW-0812">Transmembrane</keyword>
<keyword evidence="1" id="KW-0175">Coiled coil</keyword>
<feature type="domain" description="Tape measure protein N-terminal" evidence="3">
    <location>
        <begin position="136"/>
        <end position="315"/>
    </location>
</feature>
<keyword evidence="2" id="KW-1133">Transmembrane helix</keyword>
<keyword evidence="2" id="KW-0472">Membrane</keyword>
<evidence type="ECO:0000256" key="1">
    <source>
        <dbReference type="SAM" id="Coils"/>
    </source>
</evidence>
<protein>
    <recommendedName>
        <fullName evidence="3">Tape measure protein N-terminal domain-containing protein</fullName>
    </recommendedName>
</protein>
<evidence type="ECO:0000313" key="5">
    <source>
        <dbReference type="Proteomes" id="UP001497602"/>
    </source>
</evidence>
<reference evidence="4 5" key="1">
    <citation type="submission" date="2024-05" db="EMBL/GenBank/DDBJ databases">
        <authorList>
            <person name="Duchaud E."/>
        </authorList>
    </citation>
    <scope>NUCLEOTIDE SEQUENCE [LARGE SCALE GENOMIC DNA]</scope>
    <source>
        <strain evidence="4">Ena-SAMPLE-TAB-13-05-2024-13:56:06:370-140305</strain>
    </source>
</reference>
<accession>A0ABP1FCU2</accession>
<dbReference type="EMBL" id="CAXJRC010000043">
    <property type="protein sequence ID" value="CAL2108179.1"/>
    <property type="molecule type" value="Genomic_DNA"/>
</dbReference>
<evidence type="ECO:0000313" key="4">
    <source>
        <dbReference type="EMBL" id="CAL2108179.1"/>
    </source>
</evidence>
<dbReference type="Proteomes" id="UP001497602">
    <property type="component" value="Unassembled WGS sequence"/>
</dbReference>
<name>A0ABP1FCU2_9FLAO</name>
<comment type="caution">
    <text evidence="4">The sequence shown here is derived from an EMBL/GenBank/DDBJ whole genome shotgun (WGS) entry which is preliminary data.</text>
</comment>
<gene>
    <name evidence="4" type="ORF">T190115A13A_60174</name>
</gene>
<sequence length="653" mass="70841">MQSYGYTVFLKDLMSSKYMKIAATAQKSYTKINKMQQMFQNKTFQGAKSINGLNKKLEELNEKRGAATSVKSIKKLNQELKKTKNTLHKLENLPPTTFLDRLRKARKNLGGISTAAITGIGVMGAFNGIKSLYNLGADAEASRLKFETLLGSMDKAKRMIENINQYANVTPFNNKDLKRNAELLLQFGISQSKILPTLKVLGDISGGNKEKLNSMSLAYAQMTSAGKLNGQDLLQMINAGFNPLQVISEKTGKSMADLKDQMSKGAISSKMVEAAFVSATQKGGRFHGMLKKMSTSSKGLASTLVGGFQTKIANFSEKYFLPLVNKLLSGGLKLVENLEKLEPPVLKFFRAFKPLLKSVGGFISRLIGVNKTGGATGKVISYLTGLLNGASFVIEIASNGIGTLLNVLKPLAPVLKIVGISILSVKSAMWLWNVAMWANPIMLVVGGLTLLIGGIVTAYKKIAWFRGGILAAWQVVKGFGTIIKDYVVNRIVEMVKGITGIGKTLYLFFTGQWKKAWETGKQSVGDLIGVGSTAKAIAKAKKVGKNAGKAYANALSKSKAFKAIEKTKKVSKTQLKGNNPQSLLSSDSELKKGITSITGGGSKQTNIQVHFNKMVENVNFHTQNINEGFENAQEDLKEMLLGVLNSINQMQTT</sequence>
<dbReference type="NCBIfam" id="TIGR02675">
    <property type="entry name" value="tape_meas_nterm"/>
    <property type="match status" value="1"/>
</dbReference>
<organism evidence="4 5">
    <name type="scientific">Tenacibaculum vairaonense</name>
    <dbReference type="NCBI Taxonomy" id="3137860"/>
    <lineage>
        <taxon>Bacteria</taxon>
        <taxon>Pseudomonadati</taxon>
        <taxon>Bacteroidota</taxon>
        <taxon>Flavobacteriia</taxon>
        <taxon>Flavobacteriales</taxon>
        <taxon>Flavobacteriaceae</taxon>
        <taxon>Tenacibaculum</taxon>
    </lineage>
</organism>